<feature type="domain" description="Dynein heavy chain C-terminal" evidence="3">
    <location>
        <begin position="257"/>
        <end position="493"/>
    </location>
</feature>
<comment type="caution">
    <text evidence="4">The sequence shown here is derived from an EMBL/GenBank/DDBJ whole genome shotgun (WGS) entry which is preliminary data.</text>
</comment>
<organism evidence="4 5">
    <name type="scientific">Durusdinium trenchii</name>
    <dbReference type="NCBI Taxonomy" id="1381693"/>
    <lineage>
        <taxon>Eukaryota</taxon>
        <taxon>Sar</taxon>
        <taxon>Alveolata</taxon>
        <taxon>Dinophyceae</taxon>
        <taxon>Suessiales</taxon>
        <taxon>Symbiodiniaceae</taxon>
        <taxon>Durusdinium</taxon>
    </lineage>
</organism>
<name>A0ABP0LE46_9DINO</name>
<feature type="domain" description="Dynein heavy chain region D6 P-loop" evidence="1">
    <location>
        <begin position="2"/>
        <end position="69"/>
    </location>
</feature>
<sequence>MAKEGGWIMLQNIHLMQAWLKDLERALEVIEEFVHDDFRCFLTSEPPGVMQGKLWDLIPEPILQRCIKVADEAPSDLKSNLRRAYSKFSQENIDACLKPREFKATLFALCFFHSLISGRIKFGAQGWSKKYPFNDGDLTICGQVLKNYLNNAENLGTEVPWPDLRYIFGEIMYGGHITDPWDRRVNNTYLAVLVTPELLVGGALAPGFKSPVPGVTAGEAKDAAKLEYSHYVKYIEERFPPEVPQMHPNAEIGFLTNQGISIFKTIADITGGGGGGGSADISASTPLITSYLTALPTNLDMIDIRGRLKEEDYTPFIIVSLQEADRVNALLDQIRSSLLELELGISGALNVTEKMEMLSADLQSNKVNALWAEKAYPSLKALSAWFADLVLRHEQVVEWTAQKLLKSIWISGLFNSMSFLTSNMQAVAARSNSLPLDYMTNRCRFYNTRDLAEITGVPPQAEIGRAEKEIGRHRLLEGVNVHGLFLEGAGWEDGKGEDEAPESPCRRCVRGVPNTPELVDGLICFFECSSFTWDG</sequence>
<reference evidence="4 5" key="1">
    <citation type="submission" date="2024-02" db="EMBL/GenBank/DDBJ databases">
        <authorList>
            <person name="Chen Y."/>
            <person name="Shah S."/>
            <person name="Dougan E. K."/>
            <person name="Thang M."/>
            <person name="Chan C."/>
        </authorList>
    </citation>
    <scope>NUCLEOTIDE SEQUENCE [LARGE SCALE GENOMIC DNA]</scope>
</reference>
<dbReference type="Pfam" id="PF18198">
    <property type="entry name" value="AAA_lid_11"/>
    <property type="match status" value="1"/>
</dbReference>
<dbReference type="Pfam" id="PF03028">
    <property type="entry name" value="Dynein_heavy"/>
    <property type="match status" value="1"/>
</dbReference>
<protein>
    <recommendedName>
        <fullName evidence="6">Dynein heavy chain</fullName>
    </recommendedName>
</protein>
<evidence type="ECO:0000313" key="4">
    <source>
        <dbReference type="EMBL" id="CAK9037426.1"/>
    </source>
</evidence>
<accession>A0ABP0LE46</accession>
<dbReference type="InterPro" id="IPR026983">
    <property type="entry name" value="DHC"/>
</dbReference>
<dbReference type="PANTHER" id="PTHR22878">
    <property type="entry name" value="DYNEIN HEAVY CHAIN 6, AXONEMAL-LIKE-RELATED"/>
    <property type="match status" value="1"/>
</dbReference>
<dbReference type="Gene3D" id="3.40.50.300">
    <property type="entry name" value="P-loop containing nucleotide triphosphate hydrolases"/>
    <property type="match status" value="1"/>
</dbReference>
<dbReference type="InterPro" id="IPR041228">
    <property type="entry name" value="Dynein_C"/>
</dbReference>
<feature type="domain" description="Dynein heavy chain AAA lid" evidence="2">
    <location>
        <begin position="102"/>
        <end position="250"/>
    </location>
</feature>
<dbReference type="InterPro" id="IPR043160">
    <property type="entry name" value="Dynein_C_barrel"/>
</dbReference>
<dbReference type="InterPro" id="IPR041658">
    <property type="entry name" value="AAA_lid_11"/>
</dbReference>
<dbReference type="Proteomes" id="UP001642484">
    <property type="component" value="Unassembled WGS sequence"/>
</dbReference>
<evidence type="ECO:0000259" key="1">
    <source>
        <dbReference type="Pfam" id="PF03028"/>
    </source>
</evidence>
<evidence type="ECO:0000313" key="5">
    <source>
        <dbReference type="Proteomes" id="UP001642484"/>
    </source>
</evidence>
<dbReference type="Gene3D" id="1.10.8.720">
    <property type="entry name" value="Region D6 of dynein motor"/>
    <property type="match status" value="1"/>
</dbReference>
<dbReference type="InterPro" id="IPR027417">
    <property type="entry name" value="P-loop_NTPase"/>
</dbReference>
<keyword evidence="5" id="KW-1185">Reference proteome</keyword>
<proteinExistence type="predicted"/>
<gene>
    <name evidence="4" type="ORF">CCMP2556_LOCUS20673</name>
</gene>
<evidence type="ECO:0000259" key="2">
    <source>
        <dbReference type="Pfam" id="PF18198"/>
    </source>
</evidence>
<dbReference type="Pfam" id="PF18199">
    <property type="entry name" value="Dynein_C"/>
    <property type="match status" value="1"/>
</dbReference>
<dbReference type="PANTHER" id="PTHR22878:SF69">
    <property type="entry name" value="DYNEIN HEAVY CHAIN"/>
    <property type="match status" value="1"/>
</dbReference>
<dbReference type="Gene3D" id="1.20.1270.280">
    <property type="match status" value="1"/>
</dbReference>
<dbReference type="EMBL" id="CAXAMN010012169">
    <property type="protein sequence ID" value="CAK9037426.1"/>
    <property type="molecule type" value="Genomic_DNA"/>
</dbReference>
<evidence type="ECO:0000259" key="3">
    <source>
        <dbReference type="Pfam" id="PF18199"/>
    </source>
</evidence>
<evidence type="ECO:0008006" key="6">
    <source>
        <dbReference type="Google" id="ProtNLM"/>
    </source>
</evidence>
<dbReference type="Gene3D" id="3.10.490.20">
    <property type="match status" value="1"/>
</dbReference>
<dbReference type="InterPro" id="IPR004273">
    <property type="entry name" value="Dynein_heavy_D6_P-loop"/>
</dbReference>
<dbReference type="InterPro" id="IPR042219">
    <property type="entry name" value="AAA_lid_11_sf"/>
</dbReference>